<protein>
    <submittedName>
        <fullName evidence="3">Glycine/D-amino acid oxidase</fullName>
    </submittedName>
</protein>
<dbReference type="PANTHER" id="PTHR13847">
    <property type="entry name" value="SARCOSINE DEHYDROGENASE-RELATED"/>
    <property type="match status" value="1"/>
</dbReference>
<dbReference type="Pfam" id="PF01266">
    <property type="entry name" value="DAO"/>
    <property type="match status" value="1"/>
</dbReference>
<accession>A0A1W2FS69</accession>
<organism evidence="3 4">
    <name type="scientific">Kibdelosporangium aridum</name>
    <dbReference type="NCBI Taxonomy" id="2030"/>
    <lineage>
        <taxon>Bacteria</taxon>
        <taxon>Bacillati</taxon>
        <taxon>Actinomycetota</taxon>
        <taxon>Actinomycetes</taxon>
        <taxon>Pseudonocardiales</taxon>
        <taxon>Pseudonocardiaceae</taxon>
        <taxon>Kibdelosporangium</taxon>
    </lineage>
</organism>
<dbReference type="PANTHER" id="PTHR13847:SF289">
    <property type="entry name" value="GLYCINE OXIDASE"/>
    <property type="match status" value="1"/>
</dbReference>
<dbReference type="Gene3D" id="3.50.50.60">
    <property type="entry name" value="FAD/NAD(P)-binding domain"/>
    <property type="match status" value="1"/>
</dbReference>
<dbReference type="SUPFAM" id="SSF51905">
    <property type="entry name" value="FAD/NAD(P)-binding domain"/>
    <property type="match status" value="1"/>
</dbReference>
<evidence type="ECO:0000256" key="1">
    <source>
        <dbReference type="ARBA" id="ARBA00023002"/>
    </source>
</evidence>
<dbReference type="OrthoDB" id="4775411at2"/>
<sequence length="340" mass="36414">MNVVVVGAGVYGAAVAAALTKRGASVTVVDAAAPGSGTSGATFSWTNSCGKQPREYHDLNVAGMEAHRKMAGDWYHETGNLEWVAGDTERLRQRVAGLHHYGYEAHWLSRSEALRLEPDVDPSVLPDDEIVFFPREGWIEPTRMIARLLATATEVVRDDAVTSLDTSAGRVRSVHLASGRRIVVDAVVNCAGPQANEIAELAGLSFPMRNKPGVLVYTSPVAVSVSRVVHAPHVHVRPDGGGRLLLHGKDDDDPANVLAAACEVYPGIRAATVESVRVGKRPIPLDGKPVLGRVLELPNFHFAVSHSAATLCVHVGDLVAAEVLGEDRSDELAPFRFERL</sequence>
<dbReference type="Proteomes" id="UP000192674">
    <property type="component" value="Unassembled WGS sequence"/>
</dbReference>
<dbReference type="EMBL" id="FWXV01000010">
    <property type="protein sequence ID" value="SMD24624.1"/>
    <property type="molecule type" value="Genomic_DNA"/>
</dbReference>
<feature type="domain" description="FAD dependent oxidoreductase" evidence="2">
    <location>
        <begin position="3"/>
        <end position="321"/>
    </location>
</feature>
<dbReference type="InterPro" id="IPR036188">
    <property type="entry name" value="FAD/NAD-bd_sf"/>
</dbReference>
<dbReference type="RefSeq" id="WP_084433069.1">
    <property type="nucleotide sequence ID" value="NZ_FWXV01000010.1"/>
</dbReference>
<keyword evidence="1" id="KW-0560">Oxidoreductase</keyword>
<dbReference type="Gene3D" id="3.30.9.10">
    <property type="entry name" value="D-Amino Acid Oxidase, subunit A, domain 2"/>
    <property type="match status" value="1"/>
</dbReference>
<evidence type="ECO:0000313" key="3">
    <source>
        <dbReference type="EMBL" id="SMD24624.1"/>
    </source>
</evidence>
<dbReference type="GO" id="GO:0016491">
    <property type="term" value="F:oxidoreductase activity"/>
    <property type="evidence" value="ECO:0007669"/>
    <property type="project" value="UniProtKB-KW"/>
</dbReference>
<name>A0A1W2FS69_KIBAR</name>
<dbReference type="AlphaFoldDB" id="A0A1W2FS69"/>
<keyword evidence="4" id="KW-1185">Reference proteome</keyword>
<evidence type="ECO:0000313" key="4">
    <source>
        <dbReference type="Proteomes" id="UP000192674"/>
    </source>
</evidence>
<dbReference type="GO" id="GO:0005737">
    <property type="term" value="C:cytoplasm"/>
    <property type="evidence" value="ECO:0007669"/>
    <property type="project" value="TreeGrafter"/>
</dbReference>
<evidence type="ECO:0000259" key="2">
    <source>
        <dbReference type="Pfam" id="PF01266"/>
    </source>
</evidence>
<reference evidence="3 4" key="1">
    <citation type="submission" date="2017-04" db="EMBL/GenBank/DDBJ databases">
        <authorList>
            <person name="Afonso C.L."/>
            <person name="Miller P.J."/>
            <person name="Scott M.A."/>
            <person name="Spackman E."/>
            <person name="Goraichik I."/>
            <person name="Dimitrov K.M."/>
            <person name="Suarez D.L."/>
            <person name="Swayne D.E."/>
        </authorList>
    </citation>
    <scope>NUCLEOTIDE SEQUENCE [LARGE SCALE GENOMIC DNA]</scope>
    <source>
        <strain evidence="3 4">DSM 43828</strain>
    </source>
</reference>
<proteinExistence type="predicted"/>
<gene>
    <name evidence="3" type="ORF">SAMN05661093_08685</name>
</gene>
<dbReference type="InterPro" id="IPR006076">
    <property type="entry name" value="FAD-dep_OxRdtase"/>
</dbReference>